<name>A0A9Q3FID6_9BASI</name>
<dbReference type="Proteomes" id="UP000765509">
    <property type="component" value="Unassembled WGS sequence"/>
</dbReference>
<comment type="caution">
    <text evidence="2">The sequence shown here is derived from an EMBL/GenBank/DDBJ whole genome shotgun (WGS) entry which is preliminary data.</text>
</comment>
<reference evidence="2" key="1">
    <citation type="submission" date="2021-03" db="EMBL/GenBank/DDBJ databases">
        <title>Draft genome sequence of rust myrtle Austropuccinia psidii MF-1, a brazilian biotype.</title>
        <authorList>
            <person name="Quecine M.C."/>
            <person name="Pachon D.M.R."/>
            <person name="Bonatelli M.L."/>
            <person name="Correr F.H."/>
            <person name="Franceschini L.M."/>
            <person name="Leite T.F."/>
            <person name="Margarido G.R.A."/>
            <person name="Almeida C.A."/>
            <person name="Ferrarezi J.A."/>
            <person name="Labate C.A."/>
        </authorList>
    </citation>
    <scope>NUCLEOTIDE SEQUENCE</scope>
    <source>
        <strain evidence="2">MF-1</strain>
    </source>
</reference>
<feature type="compositionally biased region" description="Basic residues" evidence="1">
    <location>
        <begin position="1"/>
        <end position="16"/>
    </location>
</feature>
<sequence>MNPRTKKRPKGHKITKSQKGTQDPEKDKRATNSIFIKSHHRKGQDPKAMVRPKKDSDHILRHFQGYWGQDTLEEFFQDNSSQGKEGPNIRRAQWHSFWDRTQVNAPKGRID</sequence>
<dbReference type="AlphaFoldDB" id="A0A9Q3FID6"/>
<dbReference type="EMBL" id="AVOT02044316">
    <property type="protein sequence ID" value="MBW0539669.1"/>
    <property type="molecule type" value="Genomic_DNA"/>
</dbReference>
<feature type="region of interest" description="Disordered" evidence="1">
    <location>
        <begin position="1"/>
        <end position="54"/>
    </location>
</feature>
<proteinExistence type="predicted"/>
<evidence type="ECO:0000313" key="2">
    <source>
        <dbReference type="EMBL" id="MBW0539669.1"/>
    </source>
</evidence>
<protein>
    <submittedName>
        <fullName evidence="2">Uncharacterized protein</fullName>
    </submittedName>
</protein>
<feature type="region of interest" description="Disordered" evidence="1">
    <location>
        <begin position="78"/>
        <end position="111"/>
    </location>
</feature>
<organism evidence="2 3">
    <name type="scientific">Austropuccinia psidii MF-1</name>
    <dbReference type="NCBI Taxonomy" id="1389203"/>
    <lineage>
        <taxon>Eukaryota</taxon>
        <taxon>Fungi</taxon>
        <taxon>Dikarya</taxon>
        <taxon>Basidiomycota</taxon>
        <taxon>Pucciniomycotina</taxon>
        <taxon>Pucciniomycetes</taxon>
        <taxon>Pucciniales</taxon>
        <taxon>Sphaerophragmiaceae</taxon>
        <taxon>Austropuccinia</taxon>
    </lineage>
</organism>
<evidence type="ECO:0000256" key="1">
    <source>
        <dbReference type="SAM" id="MobiDB-lite"/>
    </source>
</evidence>
<evidence type="ECO:0000313" key="3">
    <source>
        <dbReference type="Proteomes" id="UP000765509"/>
    </source>
</evidence>
<gene>
    <name evidence="2" type="ORF">O181_079384</name>
</gene>
<accession>A0A9Q3FID6</accession>
<keyword evidence="3" id="KW-1185">Reference proteome</keyword>